<evidence type="ECO:0000313" key="3">
    <source>
        <dbReference type="Proteomes" id="UP000324701"/>
    </source>
</evidence>
<organism evidence="2 3">
    <name type="scientific">Mycobacterium simiae</name>
    <name type="common">Mycobacterium habana</name>
    <dbReference type="NCBI Taxonomy" id="1784"/>
    <lineage>
        <taxon>Bacteria</taxon>
        <taxon>Bacillati</taxon>
        <taxon>Actinomycetota</taxon>
        <taxon>Actinomycetes</taxon>
        <taxon>Mycobacteriales</taxon>
        <taxon>Mycobacteriaceae</taxon>
        <taxon>Mycobacterium</taxon>
        <taxon>Mycobacterium simiae complex</taxon>
    </lineage>
</organism>
<comment type="caution">
    <text evidence="2">The sequence shown here is derived from an EMBL/GenBank/DDBJ whole genome shotgun (WGS) entry which is preliminary data.</text>
</comment>
<sequence>MTAAAQNDIIAQARRRYLAANPLRINSAPTVDIASGKPGEPFRIPNIGDMQIIGCKLGMEYLAICHDDDAVQEWINTAMAIMKDPGLLGILFANVFRGVNVVIGNMIEGAGARTRMQQLAAEAWSRDFSEPFPSEDDDTADYAPETEPW</sequence>
<dbReference type="EMBL" id="VTZN01000132">
    <property type="protein sequence ID" value="KAA1248762.1"/>
    <property type="molecule type" value="Genomic_DNA"/>
</dbReference>
<protein>
    <submittedName>
        <fullName evidence="2">Uncharacterized protein</fullName>
    </submittedName>
</protein>
<accession>A0A5B1BKV6</accession>
<dbReference type="AlphaFoldDB" id="A0A5B1BKV6"/>
<evidence type="ECO:0000313" key="2">
    <source>
        <dbReference type="EMBL" id="KAA1248762.1"/>
    </source>
</evidence>
<reference evidence="2 3" key="1">
    <citation type="submission" date="2019-09" db="EMBL/GenBank/DDBJ databases">
        <title>Report of infection by Mycobacterium simiae a patient suffering from pulmonary tuberculosis.</title>
        <authorList>
            <person name="Mohanty P.S."/>
            <person name="Bansal A.K."/>
            <person name="Singh H."/>
            <person name="Sharma S."/>
            <person name="Patil S.A."/>
            <person name="Upadhaya P."/>
            <person name="Singh P.K."/>
            <person name="Kumar D."/>
            <person name="Kumar S."/>
            <person name="Singh R.K."/>
            <person name="Chaudhary B."/>
        </authorList>
    </citation>
    <scope>NUCLEOTIDE SEQUENCE [LARGE SCALE GENOMIC DNA]</scope>
    <source>
        <strain evidence="2 3">JAL-560-SIM</strain>
    </source>
</reference>
<proteinExistence type="predicted"/>
<feature type="region of interest" description="Disordered" evidence="1">
    <location>
        <begin position="126"/>
        <end position="149"/>
    </location>
</feature>
<dbReference type="OrthoDB" id="4774011at2"/>
<gene>
    <name evidence="2" type="ORF">F0Q45_18760</name>
</gene>
<evidence type="ECO:0000256" key="1">
    <source>
        <dbReference type="SAM" id="MobiDB-lite"/>
    </source>
</evidence>
<dbReference type="Proteomes" id="UP000324701">
    <property type="component" value="Unassembled WGS sequence"/>
</dbReference>
<name>A0A5B1BKV6_MYCSI</name>
<dbReference type="RefSeq" id="WP_149655368.1">
    <property type="nucleotide sequence ID" value="NZ_VTZN01000132.1"/>
</dbReference>
<keyword evidence="3" id="KW-1185">Reference proteome</keyword>